<evidence type="ECO:0000259" key="2">
    <source>
        <dbReference type="Pfam" id="PF24924"/>
    </source>
</evidence>
<comment type="caution">
    <text evidence="3">The sequence shown here is derived from an EMBL/GenBank/DDBJ whole genome shotgun (WGS) entry which is preliminary data.</text>
</comment>
<reference evidence="4" key="1">
    <citation type="journal article" date="2019" name="Plant Biotechnol. J.">
        <title>Genome sequencing of the Australian wild diploid species Gossypium australe highlights disease resistance and delayed gland morphogenesis.</title>
        <authorList>
            <person name="Cai Y."/>
            <person name="Cai X."/>
            <person name="Wang Q."/>
            <person name="Wang P."/>
            <person name="Zhang Y."/>
            <person name="Cai C."/>
            <person name="Xu Y."/>
            <person name="Wang K."/>
            <person name="Zhou Z."/>
            <person name="Wang C."/>
            <person name="Geng S."/>
            <person name="Li B."/>
            <person name="Dong Q."/>
            <person name="Hou Y."/>
            <person name="Wang H."/>
            <person name="Ai P."/>
            <person name="Liu Z."/>
            <person name="Yi F."/>
            <person name="Sun M."/>
            <person name="An G."/>
            <person name="Cheng J."/>
            <person name="Zhang Y."/>
            <person name="Shi Q."/>
            <person name="Xie Y."/>
            <person name="Shi X."/>
            <person name="Chang Y."/>
            <person name="Huang F."/>
            <person name="Chen Y."/>
            <person name="Hong S."/>
            <person name="Mi L."/>
            <person name="Sun Q."/>
            <person name="Zhang L."/>
            <person name="Zhou B."/>
            <person name="Peng R."/>
            <person name="Zhang X."/>
            <person name="Liu F."/>
        </authorList>
    </citation>
    <scope>NUCLEOTIDE SEQUENCE [LARGE SCALE GENOMIC DNA]</scope>
    <source>
        <strain evidence="4">cv. PA1801</strain>
    </source>
</reference>
<feature type="coiled-coil region" evidence="1">
    <location>
        <begin position="339"/>
        <end position="401"/>
    </location>
</feature>
<proteinExistence type="predicted"/>
<evidence type="ECO:0000313" key="3">
    <source>
        <dbReference type="EMBL" id="KAA3468775.1"/>
    </source>
</evidence>
<dbReference type="EMBL" id="SMMG02000006">
    <property type="protein sequence ID" value="KAA3468775.1"/>
    <property type="molecule type" value="Genomic_DNA"/>
</dbReference>
<dbReference type="OrthoDB" id="1435337at2759"/>
<feature type="coiled-coil region" evidence="1">
    <location>
        <begin position="432"/>
        <end position="513"/>
    </location>
</feature>
<organism evidence="3 4">
    <name type="scientific">Gossypium australe</name>
    <dbReference type="NCBI Taxonomy" id="47621"/>
    <lineage>
        <taxon>Eukaryota</taxon>
        <taxon>Viridiplantae</taxon>
        <taxon>Streptophyta</taxon>
        <taxon>Embryophyta</taxon>
        <taxon>Tracheophyta</taxon>
        <taxon>Spermatophyta</taxon>
        <taxon>Magnoliopsida</taxon>
        <taxon>eudicotyledons</taxon>
        <taxon>Gunneridae</taxon>
        <taxon>Pentapetalae</taxon>
        <taxon>rosids</taxon>
        <taxon>malvids</taxon>
        <taxon>Malvales</taxon>
        <taxon>Malvaceae</taxon>
        <taxon>Malvoideae</taxon>
        <taxon>Gossypium</taxon>
    </lineage>
</organism>
<sequence length="570" mass="66855">MKNGFLDKVEDNAAVRTWSEQTQLEKGNSLVDGYVSELWDFTRISITQNEFQELKEIWAQWDNEAKQLFYRNYGDLPYLLDIKVDRYLFWAMAQFWNSLIAVSLSGKDLILAHPDTKKKVDAFALCIYGLVVFPKALRHIDEAVIELFDQLDKWVTSIPAILAETFRSLNACRREVFSENYSPTREDVSEENWIELLQNLREEDVEWKAPWMILDEILYRCGSFDWVPLLGILGAVGYAPLLVLRQYGSRQFIPATYGLAQCELLYRGDNYKRRVKEISGAWNQTCRMKRLSTRPMTTPEYSRWRIGRVNDNILELNSEGAQSREECLQVVPSELGMVKQDFERMSSELVKRIEKLEEEKICLRLDVDVHKLEAEKIRKEKRKIEEDRDSLKAEYKKMSLSMKNAGLGKSSEKWQREVQEEKTKADYWKKKFQETQAQNEALEKSLSKNQSEKEELKARVTELGRSLHHHRSRNSAIELKSSLNKIEEMKGKIKELESTLHGCELRIELLETREGRWKEELHHSQNQVRNRDYLMGEAIVQIREVADHLQTLASQADTLSMKYELQFDRS</sequence>
<evidence type="ECO:0000313" key="4">
    <source>
        <dbReference type="Proteomes" id="UP000325315"/>
    </source>
</evidence>
<dbReference type="PANTHER" id="PTHR48200">
    <property type="entry name" value="PROTEIN, PUTATIVE-RELATED"/>
    <property type="match status" value="1"/>
</dbReference>
<accession>A0A5B6VI72</accession>
<keyword evidence="4" id="KW-1185">Reference proteome</keyword>
<gene>
    <name evidence="3" type="ORF">EPI10_014634</name>
</gene>
<dbReference type="PANTHER" id="PTHR48200:SF1">
    <property type="entry name" value="AMINOTRANSFERASE-LIKE PLANT MOBILE DOMAIN-CONTAINING PROTEIN"/>
    <property type="match status" value="1"/>
</dbReference>
<name>A0A5B6VI72_9ROSI</name>
<dbReference type="AlphaFoldDB" id="A0A5B6VI72"/>
<protein>
    <submittedName>
        <fullName evidence="3">Golgin subfamily A member 5-like</fullName>
    </submittedName>
</protein>
<feature type="domain" description="DUF7745" evidence="2">
    <location>
        <begin position="116"/>
        <end position="309"/>
    </location>
</feature>
<keyword evidence="1" id="KW-0175">Coiled coil</keyword>
<dbReference type="Proteomes" id="UP000325315">
    <property type="component" value="Unassembled WGS sequence"/>
</dbReference>
<evidence type="ECO:0000256" key="1">
    <source>
        <dbReference type="SAM" id="Coils"/>
    </source>
</evidence>
<dbReference type="InterPro" id="IPR056647">
    <property type="entry name" value="DUF7745"/>
</dbReference>
<dbReference type="Pfam" id="PF24924">
    <property type="entry name" value="DUF7745"/>
    <property type="match status" value="1"/>
</dbReference>